<organism evidence="2 3">
    <name type="scientific">Richelia sinica FACHB-800</name>
    <dbReference type="NCBI Taxonomy" id="1357546"/>
    <lineage>
        <taxon>Bacteria</taxon>
        <taxon>Bacillati</taxon>
        <taxon>Cyanobacteriota</taxon>
        <taxon>Cyanophyceae</taxon>
        <taxon>Nostocales</taxon>
        <taxon>Nostocaceae</taxon>
        <taxon>Richelia</taxon>
    </lineage>
</organism>
<reference evidence="2" key="1">
    <citation type="submission" date="2017-04" db="EMBL/GenBank/DDBJ databases">
        <title>Genome deletions in a multicellular cyanobacterial endosymbiont for morphological adaptation in marine diatoms.</title>
        <authorList>
            <person name="Wang Y."/>
            <person name="Gao H."/>
            <person name="Li R."/>
            <person name="Xu X."/>
        </authorList>
    </citation>
    <scope>NUCLEOTIDE SEQUENCE</scope>
    <source>
        <strain evidence="2">FACHB 800</strain>
    </source>
</reference>
<accession>A0A975Y7N2</accession>
<dbReference type="KEGG" id="rsin:B6N60_05237"/>
<name>A0A975Y7N2_9NOST</name>
<evidence type="ECO:0000256" key="1">
    <source>
        <dbReference type="SAM" id="MobiDB-lite"/>
    </source>
</evidence>
<dbReference type="AlphaFoldDB" id="A0A975Y7N2"/>
<dbReference type="RefSeq" id="WP_256443783.1">
    <property type="nucleotide sequence ID" value="NZ_CP021056.1"/>
</dbReference>
<dbReference type="EMBL" id="CP021056">
    <property type="protein sequence ID" value="QXE26504.1"/>
    <property type="molecule type" value="Genomic_DNA"/>
</dbReference>
<protein>
    <submittedName>
        <fullName evidence="2">Uncharacterized protein</fullName>
    </submittedName>
</protein>
<evidence type="ECO:0000313" key="3">
    <source>
        <dbReference type="Proteomes" id="UP000683511"/>
    </source>
</evidence>
<gene>
    <name evidence="2" type="ORF">B6N60_05237</name>
</gene>
<keyword evidence="3" id="KW-1185">Reference proteome</keyword>
<proteinExistence type="predicted"/>
<evidence type="ECO:0000313" key="2">
    <source>
        <dbReference type="EMBL" id="QXE26504.1"/>
    </source>
</evidence>
<sequence>MDVLTRAIAINLKTVIMPKQINNKSGQDDDKASSLVKDNSMI</sequence>
<dbReference type="Proteomes" id="UP000683511">
    <property type="component" value="Chromosome"/>
</dbReference>
<feature type="region of interest" description="Disordered" evidence="1">
    <location>
        <begin position="21"/>
        <end position="42"/>
    </location>
</feature>